<dbReference type="Pfam" id="PF01984">
    <property type="entry name" value="dsDNA_bind"/>
    <property type="match status" value="1"/>
</dbReference>
<keyword evidence="4" id="KW-1185">Reference proteome</keyword>
<dbReference type="Proteomes" id="UP000236544">
    <property type="component" value="Unassembled WGS sequence"/>
</dbReference>
<dbReference type="PANTHER" id="PTHR10840">
    <property type="entry name" value="PROGRAMMED CELL DEATH PROTEIN 5"/>
    <property type="match status" value="1"/>
</dbReference>
<evidence type="ECO:0000256" key="1">
    <source>
        <dbReference type="ARBA" id="ARBA00010490"/>
    </source>
</evidence>
<dbReference type="EMBL" id="LN890560">
    <property type="protein sequence ID" value="CUS20574.1"/>
    <property type="molecule type" value="Genomic_DNA"/>
</dbReference>
<dbReference type="GO" id="GO:0003677">
    <property type="term" value="F:DNA binding"/>
    <property type="evidence" value="ECO:0007669"/>
    <property type="project" value="InterPro"/>
</dbReference>
<dbReference type="SUPFAM" id="SSF46950">
    <property type="entry name" value="Double-stranded DNA-binding domain"/>
    <property type="match status" value="1"/>
</dbReference>
<sequence length="140" mass="15319">MDPELQALREARLAELKNHANPAAGASARPQKSAAEADAVAALLQPQALERLSRVALVRPERARAVEAYLQQLAARGQLSHKVSEPEIVDILNGVARDEQRRSTTRIIFDRRDARDARDPSSVAPNGAVPSDDDDDDFFD</sequence>
<dbReference type="Gene3D" id="1.10.8.140">
    <property type="entry name" value="PDCD5-like"/>
    <property type="match status" value="1"/>
</dbReference>
<dbReference type="PANTHER" id="PTHR10840:SF0">
    <property type="entry name" value="PROGRAMMED CELL DEATH PROTEIN 5"/>
    <property type="match status" value="1"/>
</dbReference>
<feature type="compositionally biased region" description="Acidic residues" evidence="2">
    <location>
        <begin position="131"/>
        <end position="140"/>
    </location>
</feature>
<accession>A0A0P1KVC3</accession>
<dbReference type="PIRSF" id="PIRSF015730">
    <property type="entry name" value="TFAR19"/>
    <property type="match status" value="1"/>
</dbReference>
<feature type="compositionally biased region" description="Basic and acidic residues" evidence="2">
    <location>
        <begin position="99"/>
        <end position="119"/>
    </location>
</feature>
<reference evidence="4" key="1">
    <citation type="submission" date="2015-10" db="EMBL/GenBank/DDBJ databases">
        <authorList>
            <person name="Devillers H."/>
        </authorList>
    </citation>
    <scope>NUCLEOTIDE SEQUENCE [LARGE SCALE GENOMIC DNA]</scope>
</reference>
<evidence type="ECO:0000313" key="3">
    <source>
        <dbReference type="EMBL" id="CUS20574.1"/>
    </source>
</evidence>
<organism evidence="3 4">
    <name type="scientific">Lachancea quebecensis</name>
    <dbReference type="NCBI Taxonomy" id="1654605"/>
    <lineage>
        <taxon>Eukaryota</taxon>
        <taxon>Fungi</taxon>
        <taxon>Dikarya</taxon>
        <taxon>Ascomycota</taxon>
        <taxon>Saccharomycotina</taxon>
        <taxon>Saccharomycetes</taxon>
        <taxon>Saccharomycetales</taxon>
        <taxon>Saccharomycetaceae</taxon>
        <taxon>Lachancea</taxon>
    </lineage>
</organism>
<protein>
    <submittedName>
        <fullName evidence="3">LAQU0S01e09736g1_1</fullName>
    </submittedName>
</protein>
<dbReference type="InterPro" id="IPR036883">
    <property type="entry name" value="PDCD5-like_sf"/>
</dbReference>
<gene>
    <name evidence="3" type="ORF">LAQU0_S01e09736g</name>
</gene>
<feature type="region of interest" description="Disordered" evidence="2">
    <location>
        <begin position="16"/>
        <end position="37"/>
    </location>
</feature>
<feature type="region of interest" description="Disordered" evidence="2">
    <location>
        <begin position="99"/>
        <end position="140"/>
    </location>
</feature>
<evidence type="ECO:0000313" key="4">
    <source>
        <dbReference type="Proteomes" id="UP000236544"/>
    </source>
</evidence>
<dbReference type="InterPro" id="IPR002836">
    <property type="entry name" value="PDCD5-like"/>
</dbReference>
<dbReference type="GO" id="GO:0005829">
    <property type="term" value="C:cytosol"/>
    <property type="evidence" value="ECO:0007669"/>
    <property type="project" value="TreeGrafter"/>
</dbReference>
<dbReference type="OrthoDB" id="10252486at2759"/>
<dbReference type="GO" id="GO:0005634">
    <property type="term" value="C:nucleus"/>
    <property type="evidence" value="ECO:0007669"/>
    <property type="project" value="TreeGrafter"/>
</dbReference>
<comment type="similarity">
    <text evidence="1">Belongs to the PDCD5 family.</text>
</comment>
<name>A0A0P1KVC3_9SACH</name>
<dbReference type="AlphaFoldDB" id="A0A0P1KVC3"/>
<evidence type="ECO:0000256" key="2">
    <source>
        <dbReference type="SAM" id="MobiDB-lite"/>
    </source>
</evidence>
<proteinExistence type="inferred from homology"/>